<keyword evidence="6" id="KW-1185">Reference proteome</keyword>
<dbReference type="InterPro" id="IPR001775">
    <property type="entry name" value="GspD/PilQ"/>
</dbReference>
<sequence>MNKWQKGKAGVIGTAVFFLLLPLGRLAASPMRVQVVNGDVRSVLLSAAKIGHFNLVLDDEVKGTVTLDMTEEPERVMQLVASAKGLILYQDGDDYIVTVAGRTGSLSHIHTYKVKYANPHDLANAVNLSLLNEGKFDSVLNKNYNDTKNEANAKKTVGRTANRALVDEASGSVIFYGTALEAQEVEAVLRKLDVPTEQVSLEAKVIALSRSASKDLGVEWQWSTLPQYPEYHKSRYKDGKDGYYTDTEIRRRFNGSEQMPGIIRFGRGPEGIPFEFYFGAKLNAMIADGKAKMLAKPNITTLQGHEAVINIGGEVPVPTQSVTELSTTTTMTYRQTGIILRCIPRVNTGGKITAEVHTEVSSPLYVNDIKAYRFQKRSADTTVRLSDGETMVIGGLIGSDESRTMSKVPFIGDVPILGSFFRNYKRNHSESEIMIFLTAHILKDSGSTKDTGQCD</sequence>
<dbReference type="GO" id="GO:0009306">
    <property type="term" value="P:protein secretion"/>
    <property type="evidence" value="ECO:0007669"/>
    <property type="project" value="InterPro"/>
</dbReference>
<comment type="similarity">
    <text evidence="3">Belongs to the bacterial secretin family.</text>
</comment>
<dbReference type="GO" id="GO:0016020">
    <property type="term" value="C:membrane"/>
    <property type="evidence" value="ECO:0007669"/>
    <property type="project" value="UniProtKB-SubCell"/>
</dbReference>
<dbReference type="RefSeq" id="WP_149170818.1">
    <property type="nucleotide sequence ID" value="NZ_VTOY01000002.1"/>
</dbReference>
<dbReference type="EMBL" id="VTOY01000002">
    <property type="protein sequence ID" value="TYZ23886.1"/>
    <property type="molecule type" value="Genomic_DNA"/>
</dbReference>
<comment type="caution">
    <text evidence="5">The sequence shown here is derived from an EMBL/GenBank/DDBJ whole genome shotgun (WGS) entry which is preliminary data.</text>
</comment>
<dbReference type="PRINTS" id="PR00811">
    <property type="entry name" value="BCTERIALGSPD"/>
</dbReference>
<evidence type="ECO:0000313" key="6">
    <source>
        <dbReference type="Proteomes" id="UP000323646"/>
    </source>
</evidence>
<dbReference type="Pfam" id="PF00263">
    <property type="entry name" value="Secretin"/>
    <property type="match status" value="1"/>
</dbReference>
<dbReference type="InterPro" id="IPR038591">
    <property type="entry name" value="NolW-like_sf"/>
</dbReference>
<reference evidence="5 6" key="1">
    <citation type="submission" date="2019-08" db="EMBL/GenBank/DDBJ databases">
        <title>Selenomonas sp. mPRGC5 and Selenomonas sp. mPRGC8 isolated from ruminal fluid of dairy goat (Capra hircus).</title>
        <authorList>
            <person name="Poothong S."/>
            <person name="Nuengjamnong C."/>
            <person name="Tanasupawat S."/>
        </authorList>
    </citation>
    <scope>NUCLEOTIDE SEQUENCE [LARGE SCALE GENOMIC DNA]</scope>
    <source>
        <strain evidence="6">mPRGC5</strain>
    </source>
</reference>
<dbReference type="OrthoDB" id="9779724at2"/>
<feature type="domain" description="Type II/III secretion system secretin-like" evidence="4">
    <location>
        <begin position="284"/>
        <end position="443"/>
    </location>
</feature>
<dbReference type="Proteomes" id="UP000323646">
    <property type="component" value="Unassembled WGS sequence"/>
</dbReference>
<dbReference type="Gene3D" id="3.30.1370.120">
    <property type="match status" value="1"/>
</dbReference>
<dbReference type="AlphaFoldDB" id="A0A5D6W7P4"/>
<dbReference type="PANTHER" id="PTHR30332:SF17">
    <property type="entry name" value="TYPE IV PILIATION SYSTEM PROTEIN DR_0774-RELATED"/>
    <property type="match status" value="1"/>
</dbReference>
<protein>
    <submittedName>
        <fullName evidence="5">Type II secretion system protein GspD</fullName>
    </submittedName>
</protein>
<comment type="subcellular location">
    <subcellularLocation>
        <location evidence="1">Membrane</location>
    </subcellularLocation>
</comment>
<evidence type="ECO:0000256" key="2">
    <source>
        <dbReference type="ARBA" id="ARBA00023136"/>
    </source>
</evidence>
<gene>
    <name evidence="5" type="ORF">FZ040_03930</name>
</gene>
<dbReference type="InterPro" id="IPR004846">
    <property type="entry name" value="T2SS/T3SS_dom"/>
</dbReference>
<accession>A0A5D6W7P4</accession>
<evidence type="ECO:0000256" key="1">
    <source>
        <dbReference type="ARBA" id="ARBA00004370"/>
    </source>
</evidence>
<dbReference type="InterPro" id="IPR050810">
    <property type="entry name" value="Bact_Secretion_Sys_Channel"/>
</dbReference>
<dbReference type="Gene3D" id="3.30.1370.130">
    <property type="match status" value="1"/>
</dbReference>
<evidence type="ECO:0000256" key="3">
    <source>
        <dbReference type="RuleBase" id="RU004003"/>
    </source>
</evidence>
<evidence type="ECO:0000313" key="5">
    <source>
        <dbReference type="EMBL" id="TYZ23886.1"/>
    </source>
</evidence>
<dbReference type="GO" id="GO:0015627">
    <property type="term" value="C:type II protein secretion system complex"/>
    <property type="evidence" value="ECO:0007669"/>
    <property type="project" value="TreeGrafter"/>
</dbReference>
<evidence type="ECO:0000259" key="4">
    <source>
        <dbReference type="Pfam" id="PF00263"/>
    </source>
</evidence>
<organism evidence="5 6">
    <name type="scientific">Selenomonas ruminis</name>
    <dbReference type="NCBI Taxonomy" id="2593411"/>
    <lineage>
        <taxon>Bacteria</taxon>
        <taxon>Bacillati</taxon>
        <taxon>Bacillota</taxon>
        <taxon>Negativicutes</taxon>
        <taxon>Selenomonadales</taxon>
        <taxon>Selenomonadaceae</taxon>
        <taxon>Selenomonas</taxon>
    </lineage>
</organism>
<proteinExistence type="inferred from homology"/>
<name>A0A5D6W7P4_9FIRM</name>
<keyword evidence="2" id="KW-0472">Membrane</keyword>
<dbReference type="PANTHER" id="PTHR30332">
    <property type="entry name" value="PROBABLE GENERAL SECRETION PATHWAY PROTEIN D"/>
    <property type="match status" value="1"/>
</dbReference>